<comment type="caution">
    <text evidence="2">The sequence shown here is derived from an EMBL/GenBank/DDBJ whole genome shotgun (WGS) entry which is preliminary data.</text>
</comment>
<sequence>MDWFNLLGVVTNPTSSSGYYDQHQYPTGNSDGGGFGGSSHGRRSSRHGGMLLSSRHGTPISLDHVGSGDVVGGASAVHGG</sequence>
<dbReference type="EMBL" id="JALLAZ020000650">
    <property type="protein sequence ID" value="KAL3790278.1"/>
    <property type="molecule type" value="Genomic_DNA"/>
</dbReference>
<proteinExistence type="predicted"/>
<feature type="region of interest" description="Disordered" evidence="1">
    <location>
        <begin position="15"/>
        <end position="80"/>
    </location>
</feature>
<gene>
    <name evidence="2" type="ORF">ACHAW5_011076</name>
</gene>
<feature type="compositionally biased region" description="Low complexity" evidence="1">
    <location>
        <begin position="63"/>
        <end position="80"/>
    </location>
</feature>
<dbReference type="AlphaFoldDB" id="A0ABD3PR05"/>
<organism evidence="2 3">
    <name type="scientific">Stephanodiscus triporus</name>
    <dbReference type="NCBI Taxonomy" id="2934178"/>
    <lineage>
        <taxon>Eukaryota</taxon>
        <taxon>Sar</taxon>
        <taxon>Stramenopiles</taxon>
        <taxon>Ochrophyta</taxon>
        <taxon>Bacillariophyta</taxon>
        <taxon>Coscinodiscophyceae</taxon>
        <taxon>Thalassiosirophycidae</taxon>
        <taxon>Stephanodiscales</taxon>
        <taxon>Stephanodiscaceae</taxon>
        <taxon>Stephanodiscus</taxon>
    </lineage>
</organism>
<dbReference type="Proteomes" id="UP001530315">
    <property type="component" value="Unassembled WGS sequence"/>
</dbReference>
<keyword evidence="3" id="KW-1185">Reference proteome</keyword>
<reference evidence="2 3" key="1">
    <citation type="submission" date="2024-10" db="EMBL/GenBank/DDBJ databases">
        <title>Updated reference genomes for cyclostephanoid diatoms.</title>
        <authorList>
            <person name="Roberts W.R."/>
            <person name="Alverson A.J."/>
        </authorList>
    </citation>
    <scope>NUCLEOTIDE SEQUENCE [LARGE SCALE GENOMIC DNA]</scope>
    <source>
        <strain evidence="2 3">AJA276-08</strain>
    </source>
</reference>
<evidence type="ECO:0000313" key="2">
    <source>
        <dbReference type="EMBL" id="KAL3790278.1"/>
    </source>
</evidence>
<protein>
    <submittedName>
        <fullName evidence="2">Uncharacterized protein</fullName>
    </submittedName>
</protein>
<feature type="compositionally biased region" description="Polar residues" evidence="1">
    <location>
        <begin position="15"/>
        <end position="27"/>
    </location>
</feature>
<name>A0ABD3PR05_9STRA</name>
<accession>A0ABD3PR05</accession>
<evidence type="ECO:0000256" key="1">
    <source>
        <dbReference type="SAM" id="MobiDB-lite"/>
    </source>
</evidence>
<feature type="compositionally biased region" description="Gly residues" evidence="1">
    <location>
        <begin position="30"/>
        <end position="39"/>
    </location>
</feature>
<evidence type="ECO:0000313" key="3">
    <source>
        <dbReference type="Proteomes" id="UP001530315"/>
    </source>
</evidence>